<sequence>MTGTLEDLPGASSGIDTVFLIWPFLTTEGAPAVVETIARHARHARRLVYLSSIGVGGDEERDDPIFRMHAGMERLIEQSGLPSAMPTA</sequence>
<evidence type="ECO:0000313" key="1">
    <source>
        <dbReference type="EMBL" id="MFB9477349.1"/>
    </source>
</evidence>
<organism evidence="1 2">
    <name type="scientific">Nonomuraea salmonea</name>
    <dbReference type="NCBI Taxonomy" id="46181"/>
    <lineage>
        <taxon>Bacteria</taxon>
        <taxon>Bacillati</taxon>
        <taxon>Actinomycetota</taxon>
        <taxon>Actinomycetes</taxon>
        <taxon>Streptosporangiales</taxon>
        <taxon>Streptosporangiaceae</taxon>
        <taxon>Nonomuraea</taxon>
    </lineage>
</organism>
<dbReference type="Gene3D" id="3.40.50.720">
    <property type="entry name" value="NAD(P)-binding Rossmann-like Domain"/>
    <property type="match status" value="1"/>
</dbReference>
<protein>
    <recommendedName>
        <fullName evidence="3">NAD(P)-binding domain-containing protein</fullName>
    </recommendedName>
</protein>
<dbReference type="EMBL" id="JBHMCF010000061">
    <property type="protein sequence ID" value="MFB9477349.1"/>
    <property type="molecule type" value="Genomic_DNA"/>
</dbReference>
<name>A0ABV5P446_9ACTN</name>
<dbReference type="InterPro" id="IPR036291">
    <property type="entry name" value="NAD(P)-bd_dom_sf"/>
</dbReference>
<gene>
    <name evidence="1" type="ORF">ACFFR3_48310</name>
</gene>
<evidence type="ECO:0008006" key="3">
    <source>
        <dbReference type="Google" id="ProtNLM"/>
    </source>
</evidence>
<evidence type="ECO:0000313" key="2">
    <source>
        <dbReference type="Proteomes" id="UP001589568"/>
    </source>
</evidence>
<dbReference type="RefSeq" id="WP_345406388.1">
    <property type="nucleotide sequence ID" value="NZ_BAAAXS010000001.1"/>
</dbReference>
<keyword evidence="2" id="KW-1185">Reference proteome</keyword>
<dbReference type="SUPFAM" id="SSF51735">
    <property type="entry name" value="NAD(P)-binding Rossmann-fold domains"/>
    <property type="match status" value="1"/>
</dbReference>
<accession>A0ABV5P446</accession>
<reference evidence="1 2" key="1">
    <citation type="submission" date="2024-09" db="EMBL/GenBank/DDBJ databases">
        <authorList>
            <person name="Sun Q."/>
            <person name="Mori K."/>
        </authorList>
    </citation>
    <scope>NUCLEOTIDE SEQUENCE [LARGE SCALE GENOMIC DNA]</scope>
    <source>
        <strain evidence="1 2">JCM 3324</strain>
    </source>
</reference>
<dbReference type="Proteomes" id="UP001589568">
    <property type="component" value="Unassembled WGS sequence"/>
</dbReference>
<comment type="caution">
    <text evidence="1">The sequence shown here is derived from an EMBL/GenBank/DDBJ whole genome shotgun (WGS) entry which is preliminary data.</text>
</comment>
<proteinExistence type="predicted"/>